<dbReference type="Proteomes" id="UP000075809">
    <property type="component" value="Unassembled WGS sequence"/>
</dbReference>
<dbReference type="OrthoDB" id="1641132at2759"/>
<feature type="transmembrane region" description="Helical" evidence="5">
    <location>
        <begin position="180"/>
        <end position="200"/>
    </location>
</feature>
<evidence type="ECO:0000313" key="8">
    <source>
        <dbReference type="Proteomes" id="UP000075809"/>
    </source>
</evidence>
<dbReference type="GO" id="GO:0016020">
    <property type="term" value="C:membrane"/>
    <property type="evidence" value="ECO:0007669"/>
    <property type="project" value="UniProtKB-SubCell"/>
</dbReference>
<comment type="subcellular location">
    <subcellularLocation>
        <location evidence="1">Membrane</location>
    </subcellularLocation>
</comment>
<keyword evidence="3 5" id="KW-1133">Transmembrane helix</keyword>
<feature type="transmembrane region" description="Helical" evidence="5">
    <location>
        <begin position="97"/>
        <end position="121"/>
    </location>
</feature>
<dbReference type="InterPro" id="IPR025423">
    <property type="entry name" value="TMEM205-like"/>
</dbReference>
<keyword evidence="8" id="KW-1185">Reference proteome</keyword>
<dbReference type="EMBL" id="KQ982937">
    <property type="protein sequence ID" value="KYQ49103.1"/>
    <property type="molecule type" value="Genomic_DNA"/>
</dbReference>
<evidence type="ECO:0000256" key="3">
    <source>
        <dbReference type="ARBA" id="ARBA00022989"/>
    </source>
</evidence>
<dbReference type="PANTHER" id="PTHR23241">
    <property type="entry name" value="LATE EMBRYOGENESIS ABUNDANT PLANTS LEA-RELATED"/>
    <property type="match status" value="1"/>
</dbReference>
<organism evidence="7 8">
    <name type="scientific">Mycetomoellerius zeteki</name>
    <dbReference type="NCBI Taxonomy" id="64791"/>
    <lineage>
        <taxon>Eukaryota</taxon>
        <taxon>Metazoa</taxon>
        <taxon>Ecdysozoa</taxon>
        <taxon>Arthropoda</taxon>
        <taxon>Hexapoda</taxon>
        <taxon>Insecta</taxon>
        <taxon>Pterygota</taxon>
        <taxon>Neoptera</taxon>
        <taxon>Endopterygota</taxon>
        <taxon>Hymenoptera</taxon>
        <taxon>Apocrita</taxon>
        <taxon>Aculeata</taxon>
        <taxon>Formicoidea</taxon>
        <taxon>Formicidae</taxon>
        <taxon>Myrmicinae</taxon>
        <taxon>Mycetomoellerius</taxon>
    </lineage>
</organism>
<feature type="transmembrane region" description="Helical" evidence="5">
    <location>
        <begin position="141"/>
        <end position="168"/>
    </location>
</feature>
<evidence type="ECO:0000256" key="4">
    <source>
        <dbReference type="ARBA" id="ARBA00023136"/>
    </source>
</evidence>
<dbReference type="AlphaFoldDB" id="A0A151WMP0"/>
<feature type="domain" description="TMEM205-like" evidence="6">
    <location>
        <begin position="145"/>
        <end position="244"/>
    </location>
</feature>
<protein>
    <recommendedName>
        <fullName evidence="6">TMEM205-like domain-containing protein</fullName>
    </recommendedName>
</protein>
<proteinExistence type="predicted"/>
<accession>A0A151WMP0</accession>
<dbReference type="KEGG" id="mzt:108728398"/>
<dbReference type="InterPro" id="IPR053009">
    <property type="entry name" value="Xanthocillin_Biosynth-Assoc"/>
</dbReference>
<evidence type="ECO:0000256" key="5">
    <source>
        <dbReference type="SAM" id="Phobius"/>
    </source>
</evidence>
<evidence type="ECO:0000313" key="7">
    <source>
        <dbReference type="EMBL" id="KYQ49103.1"/>
    </source>
</evidence>
<feature type="transmembrane region" description="Helical" evidence="5">
    <location>
        <begin position="281"/>
        <end position="304"/>
    </location>
</feature>
<dbReference type="PANTHER" id="PTHR23241:SF102">
    <property type="entry name" value="LD23009P"/>
    <property type="match status" value="1"/>
</dbReference>
<reference evidence="7 8" key="1">
    <citation type="submission" date="2015-09" db="EMBL/GenBank/DDBJ databases">
        <title>Trachymyrmex zeteki WGS genome.</title>
        <authorList>
            <person name="Nygaard S."/>
            <person name="Hu H."/>
            <person name="Boomsma J."/>
            <person name="Zhang G."/>
        </authorList>
    </citation>
    <scope>NUCLEOTIDE SEQUENCE [LARGE SCALE GENOMIC DNA]</scope>
    <source>
        <strain evidence="7">Tzet28-1</strain>
        <tissue evidence="7">Whole body</tissue>
    </source>
</reference>
<sequence length="310" mass="35538">MCVRTLIGNETSEPIAPTTDSKQCSKMFRTKEKYIKLYEEMIEKEKLQRQRERAENALFLPDLADDVLIVSTNHYSRILKKLSTYYEAVSRSKVFKILFYTTQPAHVIMIAAVLFVTSVLFPIKGRVQGSNHSYSRMMSFIYLASFVIHFGAQIWMTFVSGLSLYFALPRHAFGEVQRVLFPRYFTINACLSLITLLIFVKHHPTHTWDSEIAVQVGAMSGAFFLELLIRLYLTPPLLQLIVQKNNFERAAGVGNEIGRHNPGPLKNCTHYMKIHRAFRRVHVCIAMGNMLTMACTVLHLYYIASKLCAL</sequence>
<evidence type="ECO:0000256" key="1">
    <source>
        <dbReference type="ARBA" id="ARBA00004370"/>
    </source>
</evidence>
<evidence type="ECO:0000256" key="2">
    <source>
        <dbReference type="ARBA" id="ARBA00022692"/>
    </source>
</evidence>
<evidence type="ECO:0000259" key="6">
    <source>
        <dbReference type="Pfam" id="PF13664"/>
    </source>
</evidence>
<dbReference type="Pfam" id="PF13664">
    <property type="entry name" value="DUF4149"/>
    <property type="match status" value="1"/>
</dbReference>
<name>A0A151WMP0_9HYME</name>
<feature type="transmembrane region" description="Helical" evidence="5">
    <location>
        <begin position="212"/>
        <end position="233"/>
    </location>
</feature>
<gene>
    <name evidence="7" type="ORF">ALC60_11830</name>
</gene>
<keyword evidence="2 5" id="KW-0812">Transmembrane</keyword>
<keyword evidence="4 5" id="KW-0472">Membrane</keyword>